<dbReference type="RefSeq" id="XP_058975104.1">
    <property type="nucleotide sequence ID" value="XM_059119121.1"/>
</dbReference>
<accession>A0ABM3UNJ9</accession>
<dbReference type="PANTHER" id="PTHR11431:SF75">
    <property type="entry name" value="FERRITIN"/>
    <property type="match status" value="1"/>
</dbReference>
<dbReference type="InterPro" id="IPR001519">
    <property type="entry name" value="Ferritin"/>
</dbReference>
<comment type="catalytic activity">
    <reaction evidence="5">
        <text>4 Fe(2+) + O2 + 4 H(+) = 4 Fe(3+) + 2 H2O</text>
        <dbReference type="Rhea" id="RHEA:11148"/>
        <dbReference type="ChEBI" id="CHEBI:15377"/>
        <dbReference type="ChEBI" id="CHEBI:15378"/>
        <dbReference type="ChEBI" id="CHEBI:15379"/>
        <dbReference type="ChEBI" id="CHEBI:29033"/>
        <dbReference type="ChEBI" id="CHEBI:29034"/>
        <dbReference type="EC" id="1.16.3.1"/>
    </reaction>
</comment>
<feature type="domain" description="Ferritin-like diiron" evidence="6">
    <location>
        <begin position="19"/>
        <end position="167"/>
    </location>
</feature>
<dbReference type="Gene3D" id="1.20.1260.10">
    <property type="match status" value="1"/>
</dbReference>
<keyword evidence="7" id="KW-1185">Reference proteome</keyword>
<dbReference type="InterPro" id="IPR008331">
    <property type="entry name" value="Ferritin_DPS_dom"/>
</dbReference>
<dbReference type="InterPro" id="IPR009040">
    <property type="entry name" value="Ferritin-like_diiron"/>
</dbReference>
<dbReference type="InterPro" id="IPR009078">
    <property type="entry name" value="Ferritin-like_SF"/>
</dbReference>
<proteinExistence type="inferred from homology"/>
<sequence>MKSVCWLNFRRVFSSMVRQHFAKECEVALNKQINLELNAFYRYLAMAFHFNRSDVASPGTFRFFKTASDEEHQHAIKIMEYINKRGGDIKLMPIEEPKQSYESIKDAMLEALDMEKSVNEALLEAHAIASANNDPNMCEFLESHFLQEQVDGIKQLADYITQIETSECELSNYLFDKYLLHEDQSMHKK</sequence>
<dbReference type="SUPFAM" id="SSF47240">
    <property type="entry name" value="Ferritin-like"/>
    <property type="match status" value="1"/>
</dbReference>
<evidence type="ECO:0000256" key="4">
    <source>
        <dbReference type="ARBA" id="ARBA00023004"/>
    </source>
</evidence>
<gene>
    <name evidence="8" type="primary">LOC109612263</name>
</gene>
<keyword evidence="5" id="KW-0560">Oxidoreductase</keyword>
<protein>
    <recommendedName>
        <fullName evidence="5">Ferritin</fullName>
        <ecNumber evidence="5">1.16.3.1</ecNumber>
    </recommendedName>
</protein>
<reference evidence="8" key="1">
    <citation type="submission" date="2025-08" db="UniProtKB">
        <authorList>
            <consortium name="RefSeq"/>
        </authorList>
    </citation>
    <scope>IDENTIFICATION</scope>
    <source>
        <strain evidence="8">Aabys</strain>
        <tissue evidence="8">Whole body</tissue>
    </source>
</reference>
<keyword evidence="4 5" id="KW-0408">Iron</keyword>
<evidence type="ECO:0000256" key="2">
    <source>
        <dbReference type="ARBA" id="ARBA00022434"/>
    </source>
</evidence>
<evidence type="ECO:0000256" key="3">
    <source>
        <dbReference type="ARBA" id="ARBA00022723"/>
    </source>
</evidence>
<dbReference type="Pfam" id="PF00210">
    <property type="entry name" value="Ferritin"/>
    <property type="match status" value="1"/>
</dbReference>
<keyword evidence="2 5" id="KW-0409">Iron storage</keyword>
<organism evidence="7 8">
    <name type="scientific">Musca domestica</name>
    <name type="common">House fly</name>
    <dbReference type="NCBI Taxonomy" id="7370"/>
    <lineage>
        <taxon>Eukaryota</taxon>
        <taxon>Metazoa</taxon>
        <taxon>Ecdysozoa</taxon>
        <taxon>Arthropoda</taxon>
        <taxon>Hexapoda</taxon>
        <taxon>Insecta</taxon>
        <taxon>Pterygota</taxon>
        <taxon>Neoptera</taxon>
        <taxon>Endopterygota</taxon>
        <taxon>Diptera</taxon>
        <taxon>Brachycera</taxon>
        <taxon>Muscomorpha</taxon>
        <taxon>Muscoidea</taxon>
        <taxon>Muscidae</taxon>
        <taxon>Musca</taxon>
    </lineage>
</organism>
<name>A0ABM3UNJ9_MUSDO</name>
<dbReference type="GeneID" id="109612263"/>
<dbReference type="CDD" id="cd01056">
    <property type="entry name" value="Euk_Ferritin"/>
    <property type="match status" value="1"/>
</dbReference>
<keyword evidence="3 5" id="KW-0479">Metal-binding</keyword>
<dbReference type="InterPro" id="IPR012347">
    <property type="entry name" value="Ferritin-like"/>
</dbReference>
<dbReference type="PROSITE" id="PS50905">
    <property type="entry name" value="FERRITIN_LIKE"/>
    <property type="match status" value="1"/>
</dbReference>
<dbReference type="PANTHER" id="PTHR11431">
    <property type="entry name" value="FERRITIN"/>
    <property type="match status" value="1"/>
</dbReference>
<dbReference type="Proteomes" id="UP001652621">
    <property type="component" value="Unplaced"/>
</dbReference>
<comment type="function">
    <text evidence="5">Stores iron in a soluble, non-toxic, readily available form. Important for iron homeostasis. Iron is taken up in the ferrous form and deposited as ferric hydroxides after oxidation.</text>
</comment>
<evidence type="ECO:0000256" key="1">
    <source>
        <dbReference type="ARBA" id="ARBA00007513"/>
    </source>
</evidence>
<comment type="similarity">
    <text evidence="1 5">Belongs to the ferritin family.</text>
</comment>
<evidence type="ECO:0000313" key="7">
    <source>
        <dbReference type="Proteomes" id="UP001652621"/>
    </source>
</evidence>
<evidence type="ECO:0000259" key="6">
    <source>
        <dbReference type="PROSITE" id="PS50905"/>
    </source>
</evidence>
<evidence type="ECO:0000256" key="5">
    <source>
        <dbReference type="RuleBase" id="RU361145"/>
    </source>
</evidence>
<dbReference type="EC" id="1.16.3.1" evidence="5"/>
<evidence type="ECO:0000313" key="8">
    <source>
        <dbReference type="RefSeq" id="XP_058975104.1"/>
    </source>
</evidence>